<dbReference type="EMBL" id="LR792632">
    <property type="protein sequence ID" value="CAB3289475.1"/>
    <property type="molecule type" value="Genomic_DNA"/>
</dbReference>
<feature type="domain" description="Cobalamin-independent methionine synthase MetE C-terminal/archaeal" evidence="4">
    <location>
        <begin position="1"/>
        <end position="304"/>
    </location>
</feature>
<evidence type="ECO:0000313" key="6">
    <source>
        <dbReference type="Proteomes" id="UP000679213"/>
    </source>
</evidence>
<dbReference type="AlphaFoldDB" id="A0A8D6PY53"/>
<dbReference type="PANTHER" id="PTHR30519">
    <property type="entry name" value="5-METHYLTETRAHYDROPTEROYLTRIGLUTAMATE--HOMOCYSTEINE METHYLTRANSFERASE"/>
    <property type="match status" value="1"/>
</dbReference>
<dbReference type="NCBIfam" id="NF002119">
    <property type="entry name" value="PRK00957.1"/>
    <property type="match status" value="1"/>
</dbReference>
<evidence type="ECO:0000256" key="2">
    <source>
        <dbReference type="ARBA" id="ARBA00022723"/>
    </source>
</evidence>
<dbReference type="GeneID" id="65884036"/>
<dbReference type="GO" id="GO:0008270">
    <property type="term" value="F:zinc ion binding"/>
    <property type="evidence" value="ECO:0007669"/>
    <property type="project" value="InterPro"/>
</dbReference>
<dbReference type="InterPro" id="IPR002629">
    <property type="entry name" value="Met_Synth_C/arc"/>
</dbReference>
<dbReference type="Gene3D" id="3.20.20.210">
    <property type="match status" value="1"/>
</dbReference>
<dbReference type="SUPFAM" id="SSF51726">
    <property type="entry name" value="UROD/MetE-like"/>
    <property type="match status" value="1"/>
</dbReference>
<gene>
    <name evidence="5" type="primary">metE</name>
    <name evidence="5" type="ORF">MLAUSG7_1243</name>
</gene>
<evidence type="ECO:0000259" key="4">
    <source>
        <dbReference type="Pfam" id="PF01717"/>
    </source>
</evidence>
<evidence type="ECO:0000256" key="3">
    <source>
        <dbReference type="ARBA" id="ARBA00022833"/>
    </source>
</evidence>
<dbReference type="GO" id="GO:0032259">
    <property type="term" value="P:methylation"/>
    <property type="evidence" value="ECO:0007669"/>
    <property type="project" value="UniProtKB-KW"/>
</dbReference>
<keyword evidence="6" id="KW-1185">Reference proteome</keyword>
<reference evidence="5 6" key="1">
    <citation type="submission" date="2020-04" db="EMBL/GenBank/DDBJ databases">
        <authorList>
            <consortium name="Genoscope - CEA"/>
            <person name="William W."/>
        </authorList>
    </citation>
    <scope>NUCLEOTIDE SEQUENCE [LARGE SCALE GENOMIC DNA]</scope>
    <source>
        <strain evidence="5 6">SG7</strain>
    </source>
</reference>
<dbReference type="GO" id="GO:0009086">
    <property type="term" value="P:methionine biosynthetic process"/>
    <property type="evidence" value="ECO:0007669"/>
    <property type="project" value="InterPro"/>
</dbReference>
<accession>A0A8D6PY53</accession>
<dbReference type="GO" id="GO:0003871">
    <property type="term" value="F:5-methyltetrahydropteroyltriglutamate-homocysteine S-methyltransferase activity"/>
    <property type="evidence" value="ECO:0007669"/>
    <property type="project" value="InterPro"/>
</dbReference>
<dbReference type="Pfam" id="PF01717">
    <property type="entry name" value="Meth_synt_2"/>
    <property type="match status" value="1"/>
</dbReference>
<evidence type="ECO:0000313" key="5">
    <source>
        <dbReference type="EMBL" id="CAB3289475.1"/>
    </source>
</evidence>
<dbReference type="InterPro" id="IPR038071">
    <property type="entry name" value="UROD/MetE-like_sf"/>
</dbReference>
<dbReference type="EC" id="2.1.1.-" evidence="5"/>
<dbReference type="RefSeq" id="WP_214399582.1">
    <property type="nucleotide sequence ID" value="NZ_LR792632.1"/>
</dbReference>
<comment type="cofactor">
    <cofactor evidence="1">
        <name>Zn(2+)</name>
        <dbReference type="ChEBI" id="CHEBI:29105"/>
    </cofactor>
</comment>
<keyword evidence="2" id="KW-0479">Metal-binding</keyword>
<evidence type="ECO:0000256" key="1">
    <source>
        <dbReference type="ARBA" id="ARBA00001947"/>
    </source>
</evidence>
<dbReference type="CDD" id="cd03311">
    <property type="entry name" value="CIMS_C_terminal_like"/>
    <property type="match status" value="1"/>
</dbReference>
<dbReference type="Proteomes" id="UP000679213">
    <property type="component" value="Chromosome I"/>
</dbReference>
<name>A0A8D6PY53_9EURY</name>
<keyword evidence="5" id="KW-0489">Methyltransferase</keyword>
<sequence length="314" mass="35710">MITTVVGSYPVVKKEETFFDKVKKVFGLYDEYKYAIEKAVIDQVNAGIDIISEGQVRGDMIEIFTNKMYGFDGKRVIGKIEFIEPITVKDVLYAKNIAKKLNPKVEVKGIITGPCTISSSVRVENYYTDNRDENLIYDIAKALRKEVEELKKYVSIIQIDEPILSTGLYDFDIARKAIDIIVKDLNIKFAMHVCGNVYNIIEELNKFNVDILDHEFASNRKNLDILESIKKKVGFGCVNTKVKSVESVDEIKSLIEEGLEILKNNENLNKNLFENILIDPDCGMRLLPIDVAFNKLKNMVKATKLIKSEFSSLL</sequence>
<dbReference type="KEGG" id="mesg:MLAUSG7_1243"/>
<organism evidence="5 6">
    <name type="scientific">Methanocaldococcus lauensis</name>
    <dbReference type="NCBI Taxonomy" id="2546128"/>
    <lineage>
        <taxon>Archaea</taxon>
        <taxon>Methanobacteriati</taxon>
        <taxon>Methanobacteriota</taxon>
        <taxon>Methanomada group</taxon>
        <taxon>Methanococci</taxon>
        <taxon>Methanococcales</taxon>
        <taxon>Methanocaldococcaceae</taxon>
        <taxon>Methanocaldococcus</taxon>
    </lineage>
</organism>
<keyword evidence="5" id="KW-0808">Transferase</keyword>
<protein>
    <submittedName>
        <fullName evidence="5">Methionine synthase</fullName>
        <ecNumber evidence="5">2.1.1.-</ecNumber>
    </submittedName>
</protein>
<proteinExistence type="predicted"/>
<keyword evidence="3" id="KW-0862">Zinc</keyword>